<evidence type="ECO:0000313" key="1">
    <source>
        <dbReference type="EMBL" id="AES70405.1"/>
    </source>
</evidence>
<evidence type="ECO:0000313" key="2">
    <source>
        <dbReference type="EnsemblPlants" id="AES70405"/>
    </source>
</evidence>
<proteinExistence type="predicted"/>
<organism evidence="1 3">
    <name type="scientific">Medicago truncatula</name>
    <name type="common">Barrel medic</name>
    <name type="synonym">Medicago tribuloides</name>
    <dbReference type="NCBI Taxonomy" id="3880"/>
    <lineage>
        <taxon>Eukaryota</taxon>
        <taxon>Viridiplantae</taxon>
        <taxon>Streptophyta</taxon>
        <taxon>Embryophyta</taxon>
        <taxon>Tracheophyta</taxon>
        <taxon>Spermatophyta</taxon>
        <taxon>Magnoliopsida</taxon>
        <taxon>eudicotyledons</taxon>
        <taxon>Gunneridae</taxon>
        <taxon>Pentapetalae</taxon>
        <taxon>rosids</taxon>
        <taxon>fabids</taxon>
        <taxon>Fabales</taxon>
        <taxon>Fabaceae</taxon>
        <taxon>Papilionoideae</taxon>
        <taxon>50 kb inversion clade</taxon>
        <taxon>NPAAA clade</taxon>
        <taxon>Hologalegina</taxon>
        <taxon>IRL clade</taxon>
        <taxon>Trifolieae</taxon>
        <taxon>Medicago</taxon>
    </lineage>
</organism>
<sequence length="58" mass="6325">MGGVTASDSYEPQLTYQIFSTLIYACSKRGLVKLASKLASKRGDVQDVNEALPEELEC</sequence>
<keyword evidence="3" id="KW-1185">Reference proteome</keyword>
<dbReference type="EnsemblPlants" id="AES70405">
    <property type="protein sequence ID" value="AES70405"/>
    <property type="gene ID" value="MTR_3g053790"/>
</dbReference>
<gene>
    <name evidence="1" type="ordered locus">MTR_3g053790</name>
</gene>
<accession>G7J008</accession>
<name>G7J008_MEDTR</name>
<dbReference type="EMBL" id="CM001219">
    <property type="protein sequence ID" value="AES70405.1"/>
    <property type="molecule type" value="Genomic_DNA"/>
</dbReference>
<dbReference type="Proteomes" id="UP000002051">
    <property type="component" value="Chromosome 3"/>
</dbReference>
<reference evidence="1 3" key="1">
    <citation type="journal article" date="2011" name="Nature">
        <title>The Medicago genome provides insight into the evolution of rhizobial symbioses.</title>
        <authorList>
            <person name="Young N.D."/>
            <person name="Debelle F."/>
            <person name="Oldroyd G.E."/>
            <person name="Geurts R."/>
            <person name="Cannon S.B."/>
            <person name="Udvardi M.K."/>
            <person name="Benedito V.A."/>
            <person name="Mayer K.F."/>
            <person name="Gouzy J."/>
            <person name="Schoof H."/>
            <person name="Van de Peer Y."/>
            <person name="Proost S."/>
            <person name="Cook D.R."/>
            <person name="Meyers B.C."/>
            <person name="Spannagl M."/>
            <person name="Cheung F."/>
            <person name="De Mita S."/>
            <person name="Krishnakumar V."/>
            <person name="Gundlach H."/>
            <person name="Zhou S."/>
            <person name="Mudge J."/>
            <person name="Bharti A.K."/>
            <person name="Murray J.D."/>
            <person name="Naoumkina M.A."/>
            <person name="Rosen B."/>
            <person name="Silverstein K.A."/>
            <person name="Tang H."/>
            <person name="Rombauts S."/>
            <person name="Zhao P.X."/>
            <person name="Zhou P."/>
            <person name="Barbe V."/>
            <person name="Bardou P."/>
            <person name="Bechner M."/>
            <person name="Bellec A."/>
            <person name="Berger A."/>
            <person name="Berges H."/>
            <person name="Bidwell S."/>
            <person name="Bisseling T."/>
            <person name="Choisne N."/>
            <person name="Couloux A."/>
            <person name="Denny R."/>
            <person name="Deshpande S."/>
            <person name="Dai X."/>
            <person name="Doyle J.J."/>
            <person name="Dudez A.M."/>
            <person name="Farmer A.D."/>
            <person name="Fouteau S."/>
            <person name="Franken C."/>
            <person name="Gibelin C."/>
            <person name="Gish J."/>
            <person name="Goldstein S."/>
            <person name="Gonzalez A.J."/>
            <person name="Green P.J."/>
            <person name="Hallab A."/>
            <person name="Hartog M."/>
            <person name="Hua A."/>
            <person name="Humphray S.J."/>
            <person name="Jeong D.H."/>
            <person name="Jing Y."/>
            <person name="Jocker A."/>
            <person name="Kenton S.M."/>
            <person name="Kim D.J."/>
            <person name="Klee K."/>
            <person name="Lai H."/>
            <person name="Lang C."/>
            <person name="Lin S."/>
            <person name="Macmil S.L."/>
            <person name="Magdelenat G."/>
            <person name="Matthews L."/>
            <person name="McCorrison J."/>
            <person name="Monaghan E.L."/>
            <person name="Mun J.H."/>
            <person name="Najar F.Z."/>
            <person name="Nicholson C."/>
            <person name="Noirot C."/>
            <person name="O'Bleness M."/>
            <person name="Paule C.R."/>
            <person name="Poulain J."/>
            <person name="Prion F."/>
            <person name="Qin B."/>
            <person name="Qu C."/>
            <person name="Retzel E.F."/>
            <person name="Riddle C."/>
            <person name="Sallet E."/>
            <person name="Samain S."/>
            <person name="Samson N."/>
            <person name="Sanders I."/>
            <person name="Saurat O."/>
            <person name="Scarpelli C."/>
            <person name="Schiex T."/>
            <person name="Segurens B."/>
            <person name="Severin A.J."/>
            <person name="Sherrier D.J."/>
            <person name="Shi R."/>
            <person name="Sims S."/>
            <person name="Singer S.R."/>
            <person name="Sinharoy S."/>
            <person name="Sterck L."/>
            <person name="Viollet A."/>
            <person name="Wang B.B."/>
            <person name="Wang K."/>
            <person name="Wang M."/>
            <person name="Wang X."/>
            <person name="Warfsmann J."/>
            <person name="Weissenbach J."/>
            <person name="White D.D."/>
            <person name="White J.D."/>
            <person name="Wiley G.B."/>
            <person name="Wincker P."/>
            <person name="Xing Y."/>
            <person name="Yang L."/>
            <person name="Yao Z."/>
            <person name="Ying F."/>
            <person name="Zhai J."/>
            <person name="Zhou L."/>
            <person name="Zuber A."/>
            <person name="Denarie J."/>
            <person name="Dixon R.A."/>
            <person name="May G.D."/>
            <person name="Schwartz D.C."/>
            <person name="Rogers J."/>
            <person name="Quetier F."/>
            <person name="Town C.D."/>
            <person name="Roe B.A."/>
        </authorList>
    </citation>
    <scope>NUCLEOTIDE SEQUENCE [LARGE SCALE GENOMIC DNA]</scope>
    <source>
        <strain evidence="1">A17</strain>
        <strain evidence="2 3">cv. Jemalong A17</strain>
    </source>
</reference>
<reference evidence="1 3" key="2">
    <citation type="journal article" date="2014" name="BMC Genomics">
        <title>An improved genome release (version Mt4.0) for the model legume Medicago truncatula.</title>
        <authorList>
            <person name="Tang H."/>
            <person name="Krishnakumar V."/>
            <person name="Bidwell S."/>
            <person name="Rosen B."/>
            <person name="Chan A."/>
            <person name="Zhou S."/>
            <person name="Gentzbittel L."/>
            <person name="Childs K.L."/>
            <person name="Yandell M."/>
            <person name="Gundlach H."/>
            <person name="Mayer K.F."/>
            <person name="Schwartz D.C."/>
            <person name="Town C.D."/>
        </authorList>
    </citation>
    <scope>GENOME REANNOTATION</scope>
    <source>
        <strain evidence="2 3">cv. Jemalong A17</strain>
    </source>
</reference>
<reference evidence="2" key="3">
    <citation type="submission" date="2015-04" db="UniProtKB">
        <authorList>
            <consortium name="EnsemblPlants"/>
        </authorList>
    </citation>
    <scope>IDENTIFICATION</scope>
    <source>
        <strain evidence="2">cv. Jemalong A17</strain>
    </source>
</reference>
<dbReference type="HOGENOM" id="CLU_2982048_0_0_1"/>
<dbReference type="PaxDb" id="3880-AES70405"/>
<evidence type="ECO:0000313" key="3">
    <source>
        <dbReference type="Proteomes" id="UP000002051"/>
    </source>
</evidence>
<dbReference type="AlphaFoldDB" id="G7J008"/>
<protein>
    <submittedName>
        <fullName evidence="1 2">Uncharacterized protein</fullName>
    </submittedName>
</protein>